<protein>
    <submittedName>
        <fullName evidence="1">9681_t:CDS:1</fullName>
    </submittedName>
</protein>
<dbReference type="Proteomes" id="UP000789508">
    <property type="component" value="Unassembled WGS sequence"/>
</dbReference>
<proteinExistence type="predicted"/>
<dbReference type="EMBL" id="CAJVPS010005409">
    <property type="protein sequence ID" value="CAG8614769.1"/>
    <property type="molecule type" value="Genomic_DNA"/>
</dbReference>
<evidence type="ECO:0000313" key="2">
    <source>
        <dbReference type="Proteomes" id="UP000789508"/>
    </source>
</evidence>
<dbReference type="AlphaFoldDB" id="A0A9N9GNM3"/>
<reference evidence="1" key="1">
    <citation type="submission" date="2021-06" db="EMBL/GenBank/DDBJ databases">
        <authorList>
            <person name="Kallberg Y."/>
            <person name="Tangrot J."/>
            <person name="Rosling A."/>
        </authorList>
    </citation>
    <scope>NUCLEOTIDE SEQUENCE</scope>
    <source>
        <strain evidence="1">FL130A</strain>
    </source>
</reference>
<evidence type="ECO:0000313" key="1">
    <source>
        <dbReference type="EMBL" id="CAG8614769.1"/>
    </source>
</evidence>
<organism evidence="1 2">
    <name type="scientific">Ambispora leptoticha</name>
    <dbReference type="NCBI Taxonomy" id="144679"/>
    <lineage>
        <taxon>Eukaryota</taxon>
        <taxon>Fungi</taxon>
        <taxon>Fungi incertae sedis</taxon>
        <taxon>Mucoromycota</taxon>
        <taxon>Glomeromycotina</taxon>
        <taxon>Glomeromycetes</taxon>
        <taxon>Archaeosporales</taxon>
        <taxon>Ambisporaceae</taxon>
        <taxon>Ambispora</taxon>
    </lineage>
</organism>
<gene>
    <name evidence="1" type="ORF">ALEPTO_LOCUS8713</name>
</gene>
<name>A0A9N9GNM3_9GLOM</name>
<sequence>MSKEIDITDKPGFSYFISTPCEEWDALEYHEKWCASKHPINKATITIAITRQLEWFMKEGSEEEKKEANRMFKQFKYVAVVAGITREYVPPVYGIRSALSQLRLKLPTGIRIRVAMEYVPLKSFHELAKEGVKAGGYIDDFWIKMDLERKINLQEIKVSAEVRKIQSDKCLIMVKGLTLYF</sequence>
<accession>A0A9N9GNM3</accession>
<comment type="caution">
    <text evidence="1">The sequence shown here is derived from an EMBL/GenBank/DDBJ whole genome shotgun (WGS) entry which is preliminary data.</text>
</comment>
<keyword evidence="2" id="KW-1185">Reference proteome</keyword>
<dbReference type="OrthoDB" id="2362571at2759"/>